<keyword evidence="11" id="KW-1185">Reference proteome</keyword>
<keyword evidence="8" id="KW-0732">Signal</keyword>
<feature type="chain" id="PRO_5011722626" description="Beta-xylanase" evidence="8">
    <location>
        <begin position="23"/>
        <end position="467"/>
    </location>
</feature>
<protein>
    <recommendedName>
        <fullName evidence="6">Beta-xylanase</fullName>
        <ecNumber evidence="6">3.2.1.8</ecNumber>
    </recommendedName>
</protein>
<evidence type="ECO:0000256" key="1">
    <source>
        <dbReference type="ARBA" id="ARBA00007495"/>
    </source>
</evidence>
<evidence type="ECO:0000313" key="10">
    <source>
        <dbReference type="EMBL" id="SFP94538.1"/>
    </source>
</evidence>
<dbReference type="GO" id="GO:0045493">
    <property type="term" value="P:xylan catabolic process"/>
    <property type="evidence" value="ECO:0007669"/>
    <property type="project" value="UniProtKB-KW"/>
</dbReference>
<proteinExistence type="inferred from homology"/>
<dbReference type="AlphaFoldDB" id="A0A1I5UH82"/>
<dbReference type="InterPro" id="IPR001000">
    <property type="entry name" value="GH10_dom"/>
</dbReference>
<dbReference type="PANTHER" id="PTHR31490:SF90">
    <property type="entry name" value="ENDO-1,4-BETA-XYLANASE A"/>
    <property type="match status" value="1"/>
</dbReference>
<keyword evidence="10" id="KW-0858">Xylan degradation</keyword>
<feature type="domain" description="GH10" evidence="9">
    <location>
        <begin position="101"/>
        <end position="465"/>
    </location>
</feature>
<dbReference type="EMBL" id="FOXR01000007">
    <property type="protein sequence ID" value="SFP94538.1"/>
    <property type="molecule type" value="Genomic_DNA"/>
</dbReference>
<dbReference type="STRING" id="937334.SAMN05444406_10728"/>
<evidence type="ECO:0000256" key="5">
    <source>
        <dbReference type="ARBA" id="ARBA00023326"/>
    </source>
</evidence>
<feature type="compositionally biased region" description="Basic and acidic residues" evidence="7">
    <location>
        <begin position="48"/>
        <end position="63"/>
    </location>
</feature>
<gene>
    <name evidence="10" type="ORF">SAMN05444406_10728</name>
</gene>
<comment type="catalytic activity">
    <reaction evidence="6">
        <text>Endohydrolysis of (1-&gt;4)-beta-D-xylosidic linkages in xylans.</text>
        <dbReference type="EC" id="3.2.1.8"/>
    </reaction>
</comment>
<dbReference type="Pfam" id="PF00331">
    <property type="entry name" value="Glyco_hydro_10"/>
    <property type="match status" value="1"/>
</dbReference>
<dbReference type="EC" id="3.2.1.8" evidence="6"/>
<evidence type="ECO:0000256" key="8">
    <source>
        <dbReference type="SAM" id="SignalP"/>
    </source>
</evidence>
<dbReference type="SMART" id="SM00633">
    <property type="entry name" value="Glyco_10"/>
    <property type="match status" value="1"/>
</dbReference>
<feature type="region of interest" description="Disordered" evidence="7">
    <location>
        <begin position="31"/>
        <end position="87"/>
    </location>
</feature>
<evidence type="ECO:0000256" key="3">
    <source>
        <dbReference type="ARBA" id="ARBA00023277"/>
    </source>
</evidence>
<keyword evidence="3 6" id="KW-0119">Carbohydrate metabolism</keyword>
<dbReference type="OrthoDB" id="9809277at2"/>
<dbReference type="GO" id="GO:0031176">
    <property type="term" value="F:endo-1,4-beta-xylanase activity"/>
    <property type="evidence" value="ECO:0007669"/>
    <property type="project" value="UniProtKB-EC"/>
</dbReference>
<evidence type="ECO:0000256" key="7">
    <source>
        <dbReference type="SAM" id="MobiDB-lite"/>
    </source>
</evidence>
<dbReference type="Proteomes" id="UP000198577">
    <property type="component" value="Unassembled WGS sequence"/>
</dbReference>
<name>A0A1I5UH82_9FIRM</name>
<dbReference type="RefSeq" id="WP_092282122.1">
    <property type="nucleotide sequence ID" value="NZ_FOXR01000007.1"/>
</dbReference>
<reference evidence="10 11" key="1">
    <citation type="submission" date="2016-10" db="EMBL/GenBank/DDBJ databases">
        <authorList>
            <person name="de Groot N.N."/>
        </authorList>
    </citation>
    <scope>NUCLEOTIDE SEQUENCE [LARGE SCALE GENOMIC DNA]</scope>
    <source>
        <strain evidence="10 11">DSM 20678</strain>
    </source>
</reference>
<keyword evidence="5 6" id="KW-0624">Polysaccharide degradation</keyword>
<dbReference type="SUPFAM" id="SSF51445">
    <property type="entry name" value="(Trans)glycosidases"/>
    <property type="match status" value="1"/>
</dbReference>
<sequence length="467" mass="52333">MRKRCLLLVMVFAIAVFLLSCSQTGKFQIGQTRENEGSGDNVVDAGDGDDKSISDDYDTKDSPDGDSDNAGGKNSDDAEGQNQTAEGGSRVIVDGYDITASVTGTPLKEAYRDYFKIGVGLNGSSTSTDTVRSAAMVEIIKYHFNSVTYTNLMKPSYLLDQKGSIENYKNGNPEPAVKFDTVIPGLEFCKENGIQMRGHVLVWHNQVPDWFFREGYESDGEFVDKETMLARMESYIRQVMEFTQNEYPGVIYAWDVVNEAVEIIDDSYETESGFNIRTKYDGNKANLWYKVIGVEYVEKAFEYARKYAAPGVKLFYNDYNTFQPKKTESIIKLVSYLKEKGLIDGIGMQGYMNLTYPGIVNGPDSFKTALSKFAELELEIHITELTISSDDKSEQSMKKQAERYKEVFTVLKGMDTASGGNANITSVTVFGLMDEYLFYSNDKTYSRLFDGKLQPKPAFYSVLSVVE</sequence>
<keyword evidence="2 6" id="KW-0378">Hydrolase</keyword>
<evidence type="ECO:0000313" key="11">
    <source>
        <dbReference type="Proteomes" id="UP000198577"/>
    </source>
</evidence>
<evidence type="ECO:0000259" key="9">
    <source>
        <dbReference type="PROSITE" id="PS51760"/>
    </source>
</evidence>
<dbReference type="PANTHER" id="PTHR31490">
    <property type="entry name" value="GLYCOSYL HYDROLASE"/>
    <property type="match status" value="1"/>
</dbReference>
<comment type="similarity">
    <text evidence="1 6">Belongs to the glycosyl hydrolase 10 (cellulase F) family.</text>
</comment>
<organism evidence="10 11">
    <name type="scientific">Caldicoprobacter faecalis</name>
    <dbReference type="NCBI Taxonomy" id="937334"/>
    <lineage>
        <taxon>Bacteria</taxon>
        <taxon>Bacillati</taxon>
        <taxon>Bacillota</taxon>
        <taxon>Clostridia</taxon>
        <taxon>Caldicoprobacterales</taxon>
        <taxon>Caldicoprobacteraceae</taxon>
        <taxon>Caldicoprobacter</taxon>
    </lineage>
</organism>
<feature type="signal peptide" evidence="8">
    <location>
        <begin position="1"/>
        <end position="22"/>
    </location>
</feature>
<evidence type="ECO:0000256" key="6">
    <source>
        <dbReference type="RuleBase" id="RU361174"/>
    </source>
</evidence>
<dbReference type="PROSITE" id="PS51257">
    <property type="entry name" value="PROKAR_LIPOPROTEIN"/>
    <property type="match status" value="1"/>
</dbReference>
<dbReference type="Gene3D" id="3.20.20.80">
    <property type="entry name" value="Glycosidases"/>
    <property type="match status" value="1"/>
</dbReference>
<dbReference type="InterPro" id="IPR017853">
    <property type="entry name" value="GH"/>
</dbReference>
<evidence type="ECO:0000256" key="4">
    <source>
        <dbReference type="ARBA" id="ARBA00023295"/>
    </source>
</evidence>
<accession>A0A1I5UH82</accession>
<dbReference type="PRINTS" id="PR00134">
    <property type="entry name" value="GLHYDRLASE10"/>
</dbReference>
<keyword evidence="4 6" id="KW-0326">Glycosidase</keyword>
<dbReference type="InterPro" id="IPR044846">
    <property type="entry name" value="GH10"/>
</dbReference>
<dbReference type="PROSITE" id="PS51760">
    <property type="entry name" value="GH10_2"/>
    <property type="match status" value="1"/>
</dbReference>
<evidence type="ECO:0000256" key="2">
    <source>
        <dbReference type="ARBA" id="ARBA00022801"/>
    </source>
</evidence>